<feature type="signal peptide" evidence="3">
    <location>
        <begin position="1"/>
        <end position="24"/>
    </location>
</feature>
<dbReference type="PROSITE" id="PS50948">
    <property type="entry name" value="PAN"/>
    <property type="match status" value="1"/>
</dbReference>
<dbReference type="EMBL" id="LHPF02000017">
    <property type="protein sequence ID" value="PSC71003.1"/>
    <property type="molecule type" value="Genomic_DNA"/>
</dbReference>
<dbReference type="PROSITE" id="PS51257">
    <property type="entry name" value="PROKAR_LIPOPROTEIN"/>
    <property type="match status" value="1"/>
</dbReference>
<accession>A0A2P6VA87</accession>
<sequence>MRPSAAVAAALALVLACALPLASAHNWRCKSQIRRGVILNGGSLRGMPLRSVASPEECCHECDKRAACKAWTHDIKRKLCYLKKASGWRYLPDPDAAYSWASSCPTGPSCPKLDCVFDNQACQSSFECCAGLECQWTNSGIGPDAKKLCRPEPPKPPGCTTDGKCKSDRQCCPGFKCKPSSFAVPPGSTACFCGEDGVTCRNSSDCCVSFRCVKPKGKAKGTCSLY</sequence>
<dbReference type="GO" id="GO:0005576">
    <property type="term" value="C:extracellular region"/>
    <property type="evidence" value="ECO:0007669"/>
    <property type="project" value="InterPro"/>
</dbReference>
<dbReference type="AlphaFoldDB" id="A0A2P6VA87"/>
<dbReference type="Proteomes" id="UP000239649">
    <property type="component" value="Unassembled WGS sequence"/>
</dbReference>
<keyword evidence="2" id="KW-1015">Disulfide bond</keyword>
<keyword evidence="1" id="KW-0677">Repeat</keyword>
<dbReference type="InterPro" id="IPR003609">
    <property type="entry name" value="Pan_app"/>
</dbReference>
<evidence type="ECO:0000256" key="3">
    <source>
        <dbReference type="SAM" id="SignalP"/>
    </source>
</evidence>
<proteinExistence type="predicted"/>
<dbReference type="SUPFAM" id="SSF57414">
    <property type="entry name" value="Hairpin loop containing domain-like"/>
    <property type="match status" value="1"/>
</dbReference>
<gene>
    <name evidence="5" type="ORF">C2E20_5630</name>
</gene>
<dbReference type="Gene3D" id="3.50.4.10">
    <property type="entry name" value="Hepatocyte Growth Factor"/>
    <property type="match status" value="1"/>
</dbReference>
<name>A0A2P6VA87_9CHLO</name>
<feature type="domain" description="Apple" evidence="4">
    <location>
        <begin position="29"/>
        <end position="104"/>
    </location>
</feature>
<keyword evidence="3" id="KW-0732">Signal</keyword>
<reference evidence="5 6" key="1">
    <citation type="journal article" date="2018" name="Plant J.">
        <title>Genome sequences of Chlorella sorokiniana UTEX 1602 and Micractinium conductrix SAG 241.80: implications to maltose excretion by a green alga.</title>
        <authorList>
            <person name="Arriola M.B."/>
            <person name="Velmurugan N."/>
            <person name="Zhang Y."/>
            <person name="Plunkett M.H."/>
            <person name="Hondzo H."/>
            <person name="Barney B.M."/>
        </authorList>
    </citation>
    <scope>NUCLEOTIDE SEQUENCE [LARGE SCALE GENOMIC DNA]</scope>
    <source>
        <strain evidence="5 6">SAG 241.80</strain>
    </source>
</reference>
<evidence type="ECO:0000313" key="6">
    <source>
        <dbReference type="Proteomes" id="UP000239649"/>
    </source>
</evidence>
<dbReference type="InterPro" id="IPR000177">
    <property type="entry name" value="Apple"/>
</dbReference>
<comment type="caution">
    <text evidence="5">The sequence shown here is derived from an EMBL/GenBank/DDBJ whole genome shotgun (WGS) entry which is preliminary data.</text>
</comment>
<protein>
    <submittedName>
        <fullName evidence="5">Ectonucleotide pyrophosphatase phosphodiesterase family member 2-like</fullName>
    </submittedName>
</protein>
<evidence type="ECO:0000259" key="4">
    <source>
        <dbReference type="PROSITE" id="PS50948"/>
    </source>
</evidence>
<feature type="chain" id="PRO_5015157843" evidence="3">
    <location>
        <begin position="25"/>
        <end position="226"/>
    </location>
</feature>
<keyword evidence="6" id="KW-1185">Reference proteome</keyword>
<evidence type="ECO:0000313" key="5">
    <source>
        <dbReference type="EMBL" id="PSC71003.1"/>
    </source>
</evidence>
<dbReference type="Pfam" id="PF14295">
    <property type="entry name" value="PAN_4"/>
    <property type="match status" value="1"/>
</dbReference>
<organism evidence="5 6">
    <name type="scientific">Micractinium conductrix</name>
    <dbReference type="NCBI Taxonomy" id="554055"/>
    <lineage>
        <taxon>Eukaryota</taxon>
        <taxon>Viridiplantae</taxon>
        <taxon>Chlorophyta</taxon>
        <taxon>core chlorophytes</taxon>
        <taxon>Trebouxiophyceae</taxon>
        <taxon>Chlorellales</taxon>
        <taxon>Chlorellaceae</taxon>
        <taxon>Chlorella clade</taxon>
        <taxon>Micractinium</taxon>
    </lineage>
</organism>
<dbReference type="SMART" id="SM00223">
    <property type="entry name" value="APPLE"/>
    <property type="match status" value="1"/>
</dbReference>
<dbReference type="GO" id="GO:0006508">
    <property type="term" value="P:proteolysis"/>
    <property type="evidence" value="ECO:0007669"/>
    <property type="project" value="InterPro"/>
</dbReference>
<evidence type="ECO:0000256" key="2">
    <source>
        <dbReference type="ARBA" id="ARBA00023157"/>
    </source>
</evidence>
<evidence type="ECO:0000256" key="1">
    <source>
        <dbReference type="ARBA" id="ARBA00022737"/>
    </source>
</evidence>